<feature type="compositionally biased region" description="Acidic residues" evidence="1">
    <location>
        <begin position="314"/>
        <end position="328"/>
    </location>
</feature>
<reference evidence="2" key="2">
    <citation type="submission" date="2023-06" db="EMBL/GenBank/DDBJ databases">
        <authorList>
            <consortium name="Lawrence Berkeley National Laboratory"/>
            <person name="Haridas S."/>
            <person name="Hensen N."/>
            <person name="Bonometti L."/>
            <person name="Westerberg I."/>
            <person name="Brannstrom I.O."/>
            <person name="Guillou S."/>
            <person name="Cros-Aarteil S."/>
            <person name="Calhoun S."/>
            <person name="Kuo A."/>
            <person name="Mondo S."/>
            <person name="Pangilinan J."/>
            <person name="Riley R."/>
            <person name="Labutti K."/>
            <person name="Andreopoulos B."/>
            <person name="Lipzen A."/>
            <person name="Chen C."/>
            <person name="Yanf M."/>
            <person name="Daum C."/>
            <person name="Ng V."/>
            <person name="Clum A."/>
            <person name="Steindorff A."/>
            <person name="Ohm R."/>
            <person name="Martin F."/>
            <person name="Silar P."/>
            <person name="Natvig D."/>
            <person name="Lalanne C."/>
            <person name="Gautier V."/>
            <person name="Ament-Velasquez S.L."/>
            <person name="Kruys A."/>
            <person name="Hutchinson M.I."/>
            <person name="Powell A.J."/>
            <person name="Barry K."/>
            <person name="Miller A.N."/>
            <person name="Grigoriev I.V."/>
            <person name="Debuchy R."/>
            <person name="Gladieux P."/>
            <person name="Thoren M.H."/>
            <person name="Johannesson H."/>
        </authorList>
    </citation>
    <scope>NUCLEOTIDE SEQUENCE</scope>
    <source>
        <strain evidence="2">CBS 958.72</strain>
    </source>
</reference>
<feature type="region of interest" description="Disordered" evidence="1">
    <location>
        <begin position="525"/>
        <end position="603"/>
    </location>
</feature>
<feature type="compositionally biased region" description="Polar residues" evidence="1">
    <location>
        <begin position="190"/>
        <end position="202"/>
    </location>
</feature>
<feature type="region of interest" description="Disordered" evidence="1">
    <location>
        <begin position="1"/>
        <end position="94"/>
    </location>
</feature>
<reference evidence="2" key="1">
    <citation type="journal article" date="2023" name="Mol. Phylogenet. Evol.">
        <title>Genome-scale phylogeny and comparative genomics of the fungal order Sordariales.</title>
        <authorList>
            <person name="Hensen N."/>
            <person name="Bonometti L."/>
            <person name="Westerberg I."/>
            <person name="Brannstrom I.O."/>
            <person name="Guillou S."/>
            <person name="Cros-Aarteil S."/>
            <person name="Calhoun S."/>
            <person name="Haridas S."/>
            <person name="Kuo A."/>
            <person name="Mondo S."/>
            <person name="Pangilinan J."/>
            <person name="Riley R."/>
            <person name="LaButti K."/>
            <person name="Andreopoulos B."/>
            <person name="Lipzen A."/>
            <person name="Chen C."/>
            <person name="Yan M."/>
            <person name="Daum C."/>
            <person name="Ng V."/>
            <person name="Clum A."/>
            <person name="Steindorff A."/>
            <person name="Ohm R.A."/>
            <person name="Martin F."/>
            <person name="Silar P."/>
            <person name="Natvig D.O."/>
            <person name="Lalanne C."/>
            <person name="Gautier V."/>
            <person name="Ament-Velasquez S.L."/>
            <person name="Kruys A."/>
            <person name="Hutchinson M.I."/>
            <person name="Powell A.J."/>
            <person name="Barry K."/>
            <person name="Miller A.N."/>
            <person name="Grigoriev I.V."/>
            <person name="Debuchy R."/>
            <person name="Gladieux P."/>
            <person name="Hiltunen Thoren M."/>
            <person name="Johannesson H."/>
        </authorList>
    </citation>
    <scope>NUCLEOTIDE SEQUENCE</scope>
    <source>
        <strain evidence="2">CBS 958.72</strain>
    </source>
</reference>
<comment type="caution">
    <text evidence="2">The sequence shown here is derived from an EMBL/GenBank/DDBJ whole genome shotgun (WGS) entry which is preliminary data.</text>
</comment>
<feature type="compositionally biased region" description="Basic and acidic residues" evidence="1">
    <location>
        <begin position="157"/>
        <end position="178"/>
    </location>
</feature>
<gene>
    <name evidence="2" type="ORF">B0T24DRAFT_417202</name>
</gene>
<feature type="compositionally biased region" description="Polar residues" evidence="1">
    <location>
        <begin position="297"/>
        <end position="309"/>
    </location>
</feature>
<protein>
    <recommendedName>
        <fullName evidence="4">Glucan 1, 4-alpha-glucosidase</fullName>
    </recommendedName>
</protein>
<evidence type="ECO:0000313" key="3">
    <source>
        <dbReference type="Proteomes" id="UP001287356"/>
    </source>
</evidence>
<dbReference type="Proteomes" id="UP001287356">
    <property type="component" value="Unassembled WGS sequence"/>
</dbReference>
<feature type="compositionally biased region" description="Low complexity" evidence="1">
    <location>
        <begin position="35"/>
        <end position="44"/>
    </location>
</feature>
<evidence type="ECO:0000313" key="2">
    <source>
        <dbReference type="EMBL" id="KAK3366310.1"/>
    </source>
</evidence>
<feature type="compositionally biased region" description="Polar residues" evidence="1">
    <location>
        <begin position="554"/>
        <end position="563"/>
    </location>
</feature>
<dbReference type="EMBL" id="JAULSN010000008">
    <property type="protein sequence ID" value="KAK3366310.1"/>
    <property type="molecule type" value="Genomic_DNA"/>
</dbReference>
<feature type="compositionally biased region" description="Basic and acidic residues" evidence="1">
    <location>
        <begin position="241"/>
        <end position="250"/>
    </location>
</feature>
<accession>A0AAE0JYH4</accession>
<feature type="compositionally biased region" description="Polar residues" evidence="1">
    <location>
        <begin position="132"/>
        <end position="143"/>
    </location>
</feature>
<organism evidence="2 3">
    <name type="scientific">Lasiosphaeria ovina</name>
    <dbReference type="NCBI Taxonomy" id="92902"/>
    <lineage>
        <taxon>Eukaryota</taxon>
        <taxon>Fungi</taxon>
        <taxon>Dikarya</taxon>
        <taxon>Ascomycota</taxon>
        <taxon>Pezizomycotina</taxon>
        <taxon>Sordariomycetes</taxon>
        <taxon>Sordariomycetidae</taxon>
        <taxon>Sordariales</taxon>
        <taxon>Lasiosphaeriaceae</taxon>
        <taxon>Lasiosphaeria</taxon>
    </lineage>
</organism>
<dbReference type="AlphaFoldDB" id="A0AAE0JYH4"/>
<evidence type="ECO:0008006" key="4">
    <source>
        <dbReference type="Google" id="ProtNLM"/>
    </source>
</evidence>
<feature type="compositionally biased region" description="Polar residues" evidence="1">
    <location>
        <begin position="526"/>
        <end position="537"/>
    </location>
</feature>
<proteinExistence type="predicted"/>
<feature type="compositionally biased region" description="Low complexity" evidence="1">
    <location>
        <begin position="224"/>
        <end position="239"/>
    </location>
</feature>
<feature type="compositionally biased region" description="Gly residues" evidence="1">
    <location>
        <begin position="76"/>
        <end position="85"/>
    </location>
</feature>
<name>A0AAE0JYH4_9PEZI</name>
<sequence length="855" mass="90972">MDDPWGSPWTTATADKDQKHPPSPSKSDLEPPPRAFFSASSSPRIPAVSGESPWADDADGFGDWAAPDAPLPTQSGWGGGWGGGAPSPNLVLPARDDFAKTSPIAWPGNIALPKPANGAALRQLSPDPWSADFSTQRSSNDGLSTPRLVIDAPQRADAPDEKPKERGRGTDPAWHAEEESGLDGARGANEETSPTFLPTNKDVTFEESTENKASEYVPVRVSVESAAESHGSRSSSPSGNETDHEDERQDSPITSIDEDSRARQQVSRKLSEKVQQLVEKFDGLARAASQEPRPASRSHSTCPSNLDRNYSSDDGGDFGDFEDADEGEQPPVLYSDTAMTPKPQAAEPVPESDNLSTAESTPVSAEHPVELEQVEQAEQVAGRPSPPEFKADLANVEKLFGLAGADSTDGVLGVNGDVSDQIITDSFTEISERKTWYRISRLGSSRKHNAGDEDSYRRVVWPTSSIHQDTLKVVRRWMEEDSIAGRVTLGGGVSKNQKNMFGWDSSAKPIGLDAVYRKKKAHSRKSSLQALQTTGNAAQGIDGPARKVSGPLRSPTQRKSSITEAPVASFGWSTDSPAQQTQTQTQTLPSKLSLQPSRPVMTPLEPPMQSSPALGTLVAIQLPLSISTAKSSVVTKPLPQSQDDDDEWGEMVSSPLESEPVATGFQSLDDVFPSQTYHSAIAPTAIDHTPVEPKAQGEVGVDSKPAAIPAAIPIPTANNPWAAVDLSLFEPVPKAKATPAEPNAPAFLPEPPTTLIIPPLTPATPLPTISPALLSATHSASLSATSGSRLALSESSRESASNQDFIPSTPLPISSPLVVSDSVGADYALGSQHYDDSDIVREIIASLPDLSYMLR</sequence>
<evidence type="ECO:0000256" key="1">
    <source>
        <dbReference type="SAM" id="MobiDB-lite"/>
    </source>
</evidence>
<keyword evidence="3" id="KW-1185">Reference proteome</keyword>
<feature type="compositionally biased region" description="Polar residues" evidence="1">
    <location>
        <begin position="353"/>
        <end position="363"/>
    </location>
</feature>
<feature type="region of interest" description="Disordered" evidence="1">
    <location>
        <begin position="115"/>
        <end position="389"/>
    </location>
</feature>